<dbReference type="EMBL" id="JACIEM010000001">
    <property type="protein sequence ID" value="MBB4001607.1"/>
    <property type="molecule type" value="Genomic_DNA"/>
</dbReference>
<reference evidence="1 2" key="1">
    <citation type="submission" date="2020-08" db="EMBL/GenBank/DDBJ databases">
        <title>Genomic Encyclopedia of Type Strains, Phase IV (KMG-IV): sequencing the most valuable type-strain genomes for metagenomic binning, comparative biology and taxonomic classification.</title>
        <authorList>
            <person name="Goeker M."/>
        </authorList>
    </citation>
    <scope>NUCLEOTIDE SEQUENCE [LARGE SCALE GENOMIC DNA]</scope>
    <source>
        <strain evidence="1 2">DSM 103570</strain>
    </source>
</reference>
<gene>
    <name evidence="1" type="ORF">GGR03_000654</name>
</gene>
<accession>A0A7W6MN89</accession>
<comment type="caution">
    <text evidence="1">The sequence shown here is derived from an EMBL/GenBank/DDBJ whole genome shotgun (WGS) entry which is preliminary data.</text>
</comment>
<evidence type="ECO:0000313" key="1">
    <source>
        <dbReference type="EMBL" id="MBB4001607.1"/>
    </source>
</evidence>
<dbReference type="Proteomes" id="UP000588647">
    <property type="component" value="Unassembled WGS sequence"/>
</dbReference>
<sequence>MISAPFRMEENEVIPLTVAEIAALAAAEAALADAPPLVPAFITPLQARNGLREWGIGRTEISAFFDEIEDTLAREAAQDAWEYATQIDRSDPLVAACAAFLGKTEAELDQFFIDAVA</sequence>
<dbReference type="RefSeq" id="WP_183206117.1">
    <property type="nucleotide sequence ID" value="NZ_JAAAMM010000001.1"/>
</dbReference>
<organism evidence="1 2">
    <name type="scientific">Aurantimonas endophytica</name>
    <dbReference type="NCBI Taxonomy" id="1522175"/>
    <lineage>
        <taxon>Bacteria</taxon>
        <taxon>Pseudomonadati</taxon>
        <taxon>Pseudomonadota</taxon>
        <taxon>Alphaproteobacteria</taxon>
        <taxon>Hyphomicrobiales</taxon>
        <taxon>Aurantimonadaceae</taxon>
        <taxon>Aurantimonas</taxon>
    </lineage>
</organism>
<name>A0A7W6MN89_9HYPH</name>
<evidence type="ECO:0000313" key="2">
    <source>
        <dbReference type="Proteomes" id="UP000588647"/>
    </source>
</evidence>
<protein>
    <submittedName>
        <fullName evidence="1">Uncharacterized protein</fullName>
    </submittedName>
</protein>
<dbReference type="AlphaFoldDB" id="A0A7W6MN89"/>
<keyword evidence="2" id="KW-1185">Reference proteome</keyword>
<proteinExistence type="predicted"/>